<dbReference type="Pfam" id="PF01944">
    <property type="entry name" value="SpoIIM"/>
    <property type="match status" value="1"/>
</dbReference>
<comment type="caution">
    <text evidence="2">The sequence shown here is derived from an EMBL/GenBank/DDBJ whole genome shotgun (WGS) entry which is preliminary data.</text>
</comment>
<sequence>YFQITSLGLLRYAIHGIPEIAAYFIGGLASGIISIAIIKHDFMGKQFKHILKDAMVLILIAVVVLIAAALIEVFITPLIA</sequence>
<feature type="non-terminal residue" evidence="2">
    <location>
        <position position="1"/>
    </location>
</feature>
<feature type="transmembrane region" description="Helical" evidence="1">
    <location>
        <begin position="20"/>
        <end position="38"/>
    </location>
</feature>
<keyword evidence="1" id="KW-0472">Membrane</keyword>
<keyword evidence="1" id="KW-0812">Transmembrane</keyword>
<dbReference type="AlphaFoldDB" id="X0UM47"/>
<keyword evidence="1" id="KW-1133">Transmembrane helix</keyword>
<protein>
    <recommendedName>
        <fullName evidence="3">Stage II sporulation protein M</fullName>
    </recommendedName>
</protein>
<organism evidence="2">
    <name type="scientific">marine sediment metagenome</name>
    <dbReference type="NCBI Taxonomy" id="412755"/>
    <lineage>
        <taxon>unclassified sequences</taxon>
        <taxon>metagenomes</taxon>
        <taxon>ecological metagenomes</taxon>
    </lineage>
</organism>
<evidence type="ECO:0000313" key="2">
    <source>
        <dbReference type="EMBL" id="GAG01403.1"/>
    </source>
</evidence>
<proteinExistence type="predicted"/>
<reference evidence="2" key="1">
    <citation type="journal article" date="2014" name="Front. Microbiol.">
        <title>High frequency of phylogenetically diverse reductive dehalogenase-homologous genes in deep subseafloor sedimentary metagenomes.</title>
        <authorList>
            <person name="Kawai M."/>
            <person name="Futagami T."/>
            <person name="Toyoda A."/>
            <person name="Takaki Y."/>
            <person name="Nishi S."/>
            <person name="Hori S."/>
            <person name="Arai W."/>
            <person name="Tsubouchi T."/>
            <person name="Morono Y."/>
            <person name="Uchiyama I."/>
            <person name="Ito T."/>
            <person name="Fujiyama A."/>
            <person name="Inagaki F."/>
            <person name="Takami H."/>
        </authorList>
    </citation>
    <scope>NUCLEOTIDE SEQUENCE</scope>
    <source>
        <strain evidence="2">Expedition CK06-06</strain>
    </source>
</reference>
<evidence type="ECO:0008006" key="3">
    <source>
        <dbReference type="Google" id="ProtNLM"/>
    </source>
</evidence>
<gene>
    <name evidence="2" type="ORF">S01H1_43660</name>
</gene>
<accession>X0UM47</accession>
<evidence type="ECO:0000256" key="1">
    <source>
        <dbReference type="SAM" id="Phobius"/>
    </source>
</evidence>
<dbReference type="EMBL" id="BARS01027822">
    <property type="protein sequence ID" value="GAG01403.1"/>
    <property type="molecule type" value="Genomic_DNA"/>
</dbReference>
<name>X0UM47_9ZZZZ</name>
<feature type="transmembrane region" description="Helical" evidence="1">
    <location>
        <begin position="50"/>
        <end position="75"/>
    </location>
</feature>
<dbReference type="InterPro" id="IPR002798">
    <property type="entry name" value="SpoIIM-like"/>
</dbReference>